<evidence type="ECO:0000256" key="3">
    <source>
        <dbReference type="ARBA" id="ARBA00022723"/>
    </source>
</evidence>
<evidence type="ECO:0000313" key="7">
    <source>
        <dbReference type="Proteomes" id="UP000504638"/>
    </source>
</evidence>
<dbReference type="PANTHER" id="PTHR24305:SF232">
    <property type="entry name" value="P450, PUTATIVE (EUROFUNG)-RELATED"/>
    <property type="match status" value="1"/>
</dbReference>
<evidence type="ECO:0000256" key="5">
    <source>
        <dbReference type="PIRSR" id="PIRSR602401-1"/>
    </source>
</evidence>
<dbReference type="GO" id="GO:0005506">
    <property type="term" value="F:iron ion binding"/>
    <property type="evidence" value="ECO:0007669"/>
    <property type="project" value="InterPro"/>
</dbReference>
<dbReference type="SUPFAM" id="SSF48264">
    <property type="entry name" value="Cytochrome P450"/>
    <property type="match status" value="1"/>
</dbReference>
<dbReference type="InterPro" id="IPR001128">
    <property type="entry name" value="Cyt_P450"/>
</dbReference>
<dbReference type="GO" id="GO:0004497">
    <property type="term" value="F:monooxygenase activity"/>
    <property type="evidence" value="ECO:0007669"/>
    <property type="project" value="InterPro"/>
</dbReference>
<dbReference type="GO" id="GO:0016705">
    <property type="term" value="F:oxidoreductase activity, acting on paired donors, with incorporation or reduction of molecular oxygen"/>
    <property type="evidence" value="ECO:0007669"/>
    <property type="project" value="InterPro"/>
</dbReference>
<keyword evidence="5" id="KW-0349">Heme</keyword>
<dbReference type="Proteomes" id="UP000504638">
    <property type="component" value="Unplaced"/>
</dbReference>
<proteinExistence type="inferred from homology"/>
<evidence type="ECO:0000313" key="6">
    <source>
        <dbReference type="EMBL" id="KAF1812842.1"/>
    </source>
</evidence>
<dbReference type="AlphaFoldDB" id="A0A6G1G4C5"/>
<dbReference type="Gene3D" id="1.10.630.10">
    <property type="entry name" value="Cytochrome P450"/>
    <property type="match status" value="1"/>
</dbReference>
<comment type="cofactor">
    <cofactor evidence="1 5">
        <name>heme</name>
        <dbReference type="ChEBI" id="CHEBI:30413"/>
    </cofactor>
</comment>
<evidence type="ECO:0000256" key="4">
    <source>
        <dbReference type="ARBA" id="ARBA00023004"/>
    </source>
</evidence>
<keyword evidence="7" id="KW-1185">Reference proteome</keyword>
<dbReference type="InterPro" id="IPR036396">
    <property type="entry name" value="Cyt_P450_sf"/>
</dbReference>
<comment type="similarity">
    <text evidence="2">Belongs to the cytochrome P450 family.</text>
</comment>
<dbReference type="OrthoDB" id="3934656at2759"/>
<accession>A0A6G1G4C5</accession>
<dbReference type="GO" id="GO:0020037">
    <property type="term" value="F:heme binding"/>
    <property type="evidence" value="ECO:0007669"/>
    <property type="project" value="InterPro"/>
</dbReference>
<feature type="binding site" description="axial binding residue" evidence="5">
    <location>
        <position position="432"/>
    </location>
    <ligand>
        <name>heme</name>
        <dbReference type="ChEBI" id="CHEBI:30413"/>
    </ligand>
    <ligandPart>
        <name>Fe</name>
        <dbReference type="ChEBI" id="CHEBI:18248"/>
    </ligandPart>
</feature>
<name>A0A6G1G4C5_9PEZI</name>
<reference evidence="8" key="2">
    <citation type="submission" date="2020-04" db="EMBL/GenBank/DDBJ databases">
        <authorList>
            <consortium name="NCBI Genome Project"/>
        </authorList>
    </citation>
    <scope>NUCLEOTIDE SEQUENCE</scope>
    <source>
        <strain evidence="8">CBS 781.70</strain>
    </source>
</reference>
<dbReference type="PRINTS" id="PR00463">
    <property type="entry name" value="EP450I"/>
</dbReference>
<reference evidence="6 8" key="1">
    <citation type="submission" date="2020-01" db="EMBL/GenBank/DDBJ databases">
        <authorList>
            <consortium name="DOE Joint Genome Institute"/>
            <person name="Haridas S."/>
            <person name="Albert R."/>
            <person name="Binder M."/>
            <person name="Bloem J."/>
            <person name="Labutti K."/>
            <person name="Salamov A."/>
            <person name="Andreopoulos B."/>
            <person name="Baker S.E."/>
            <person name="Barry K."/>
            <person name="Bills G."/>
            <person name="Bluhm B.H."/>
            <person name="Cannon C."/>
            <person name="Castanera R."/>
            <person name="Culley D.E."/>
            <person name="Daum C."/>
            <person name="Ezra D."/>
            <person name="Gonzalez J.B."/>
            <person name="Henrissat B."/>
            <person name="Kuo A."/>
            <person name="Liang C."/>
            <person name="Lipzen A."/>
            <person name="Lutzoni F."/>
            <person name="Magnuson J."/>
            <person name="Mondo S."/>
            <person name="Nolan M."/>
            <person name="Ohm R."/>
            <person name="Pangilinan J."/>
            <person name="Park H.-J."/>
            <person name="Ramirez L."/>
            <person name="Alfaro M."/>
            <person name="Sun H."/>
            <person name="Tritt A."/>
            <person name="Yoshinaga Y."/>
            <person name="Zwiers L.-H."/>
            <person name="Turgeon B.G."/>
            <person name="Goodwin S.B."/>
            <person name="Spatafora J.W."/>
            <person name="Crous P.W."/>
            <person name="Grigoriev I.V."/>
        </authorList>
    </citation>
    <scope>NUCLEOTIDE SEQUENCE</scope>
    <source>
        <strain evidence="6 8">CBS 781.70</strain>
    </source>
</reference>
<evidence type="ECO:0000256" key="2">
    <source>
        <dbReference type="ARBA" id="ARBA00010617"/>
    </source>
</evidence>
<keyword evidence="4 5" id="KW-0408">Iron</keyword>
<dbReference type="RefSeq" id="XP_033534473.1">
    <property type="nucleotide sequence ID" value="XM_033679365.1"/>
</dbReference>
<dbReference type="Pfam" id="PF00067">
    <property type="entry name" value="p450"/>
    <property type="match status" value="1"/>
</dbReference>
<reference evidence="8" key="3">
    <citation type="submission" date="2025-04" db="UniProtKB">
        <authorList>
            <consortium name="RefSeq"/>
        </authorList>
    </citation>
    <scope>IDENTIFICATION</scope>
    <source>
        <strain evidence="8">CBS 781.70</strain>
    </source>
</reference>
<organism evidence="6">
    <name type="scientific">Eremomyces bilateralis CBS 781.70</name>
    <dbReference type="NCBI Taxonomy" id="1392243"/>
    <lineage>
        <taxon>Eukaryota</taxon>
        <taxon>Fungi</taxon>
        <taxon>Dikarya</taxon>
        <taxon>Ascomycota</taxon>
        <taxon>Pezizomycotina</taxon>
        <taxon>Dothideomycetes</taxon>
        <taxon>Dothideomycetes incertae sedis</taxon>
        <taxon>Eremomycetales</taxon>
        <taxon>Eremomycetaceae</taxon>
        <taxon>Eremomyces</taxon>
    </lineage>
</organism>
<dbReference type="PRINTS" id="PR00385">
    <property type="entry name" value="P450"/>
</dbReference>
<dbReference type="CDD" id="cd11060">
    <property type="entry name" value="CYP57A1-like"/>
    <property type="match status" value="1"/>
</dbReference>
<dbReference type="InterPro" id="IPR050121">
    <property type="entry name" value="Cytochrome_P450_monoxygenase"/>
</dbReference>
<dbReference type="GeneID" id="54419935"/>
<protein>
    <submittedName>
        <fullName evidence="6 8">Cytochrome P450</fullName>
    </submittedName>
</protein>
<sequence length="485" mass="55300">MIPQWIALCATCFVFGVCVRRRYFSSVSDIPGPFLASFSKLWQLYHVWDGHTEAATLKAHEKYGKFVRISHREVSVSDPEAIKALLVAPLRKATWYQIFNLPDRRYVNQMGELDPKRHIQKQRNVASGYAFSNVIQAEPYIDALVGKLEAQFDAYTKAGKEINFDHWFNFFGFDVVGEVTFSRAFGFIEQGKDIGGAVANTQFLALYIAVIGHYYWLHDILLANPLINYFNLAPSNHIFDTALAAVDARKRNPDARKDMIEQWLQTRRTHPDRMEEKELLAGAVVNVGAGADTISTTLQSFFYHLLRNPEAMAKVRAEIDASARMGELSDVPSYAETQKLPYFQACIKETYRHFPPVAFGLPRVAPKEGVTIAGRHFAEGTILSVNSHVIHKNKEIFGQDADKFNPDRWLDQERWRAMDKYFMTFGAGYNQCPGRHLAHLEVSKVTATLLRDFDIEQVNPGQSWTFKAKFTAVPYGWPCRVKRRS</sequence>
<evidence type="ECO:0000313" key="8">
    <source>
        <dbReference type="RefSeq" id="XP_033534473.1"/>
    </source>
</evidence>
<dbReference type="PANTHER" id="PTHR24305">
    <property type="entry name" value="CYTOCHROME P450"/>
    <property type="match status" value="1"/>
</dbReference>
<evidence type="ECO:0000256" key="1">
    <source>
        <dbReference type="ARBA" id="ARBA00001971"/>
    </source>
</evidence>
<gene>
    <name evidence="6 8" type="ORF">P152DRAFT_458031</name>
</gene>
<dbReference type="InterPro" id="IPR002401">
    <property type="entry name" value="Cyt_P450_E_grp-I"/>
</dbReference>
<dbReference type="EMBL" id="ML975156">
    <property type="protein sequence ID" value="KAF1812842.1"/>
    <property type="molecule type" value="Genomic_DNA"/>
</dbReference>
<dbReference type="FunFam" id="1.10.630.10:FF:000188">
    <property type="entry name" value="Cytochrome P450, putative (Eurofung)"/>
    <property type="match status" value="1"/>
</dbReference>
<keyword evidence="3 5" id="KW-0479">Metal-binding</keyword>